<reference evidence="3" key="1">
    <citation type="submission" date="2020-08" db="EMBL/GenBank/DDBJ databases">
        <title>Multicomponent nature underlies the extraordinary mechanical properties of spider dragline silk.</title>
        <authorList>
            <person name="Kono N."/>
            <person name="Nakamura H."/>
            <person name="Mori M."/>
            <person name="Yoshida Y."/>
            <person name="Ohtoshi R."/>
            <person name="Malay A.D."/>
            <person name="Moran D.A.P."/>
            <person name="Tomita M."/>
            <person name="Numata K."/>
            <person name="Arakawa K."/>
        </authorList>
    </citation>
    <scope>NUCLEOTIDE SEQUENCE</scope>
</reference>
<comment type="caution">
    <text evidence="3">The sequence shown here is derived from an EMBL/GenBank/DDBJ whole genome shotgun (WGS) entry which is preliminary data.</text>
</comment>
<evidence type="ECO:0000313" key="4">
    <source>
        <dbReference type="Proteomes" id="UP000887013"/>
    </source>
</evidence>
<proteinExistence type="predicted"/>
<dbReference type="PROSITE" id="PS00028">
    <property type="entry name" value="ZINC_FINGER_C2H2_1"/>
    <property type="match status" value="1"/>
</dbReference>
<keyword evidence="1" id="KW-0862">Zinc</keyword>
<evidence type="ECO:0000313" key="3">
    <source>
        <dbReference type="EMBL" id="GFT57607.1"/>
    </source>
</evidence>
<dbReference type="InterPro" id="IPR013087">
    <property type="entry name" value="Znf_C2H2_type"/>
</dbReference>
<keyword evidence="1" id="KW-0863">Zinc-finger</keyword>
<dbReference type="GO" id="GO:0008270">
    <property type="term" value="F:zinc ion binding"/>
    <property type="evidence" value="ECO:0007669"/>
    <property type="project" value="UniProtKB-KW"/>
</dbReference>
<dbReference type="AlphaFoldDB" id="A0A8X6PBG3"/>
<keyword evidence="4" id="KW-1185">Reference proteome</keyword>
<organism evidence="3 4">
    <name type="scientific">Nephila pilipes</name>
    <name type="common">Giant wood spider</name>
    <name type="synonym">Nephila maculata</name>
    <dbReference type="NCBI Taxonomy" id="299642"/>
    <lineage>
        <taxon>Eukaryota</taxon>
        <taxon>Metazoa</taxon>
        <taxon>Ecdysozoa</taxon>
        <taxon>Arthropoda</taxon>
        <taxon>Chelicerata</taxon>
        <taxon>Arachnida</taxon>
        <taxon>Araneae</taxon>
        <taxon>Araneomorphae</taxon>
        <taxon>Entelegynae</taxon>
        <taxon>Araneoidea</taxon>
        <taxon>Nephilidae</taxon>
        <taxon>Nephila</taxon>
    </lineage>
</organism>
<accession>A0A8X6PBG3</accession>
<dbReference type="PROSITE" id="PS50157">
    <property type="entry name" value="ZINC_FINGER_C2H2_2"/>
    <property type="match status" value="1"/>
</dbReference>
<evidence type="ECO:0000259" key="2">
    <source>
        <dbReference type="PROSITE" id="PS50157"/>
    </source>
</evidence>
<name>A0A8X6PBG3_NEPPI</name>
<feature type="domain" description="C2H2-type" evidence="2">
    <location>
        <begin position="73"/>
        <end position="100"/>
    </location>
</feature>
<protein>
    <recommendedName>
        <fullName evidence="2">C2H2-type domain-containing protein</fullName>
    </recommendedName>
</protein>
<dbReference type="EMBL" id="BMAW01018261">
    <property type="protein sequence ID" value="GFT57607.1"/>
    <property type="molecule type" value="Genomic_DNA"/>
</dbReference>
<gene>
    <name evidence="3" type="ORF">NPIL_222311</name>
</gene>
<sequence>MICASPTWDVICQRWFPTTDDAGNVTKAREKRTRYTIPAKILGIVRYRKCLLSPKQYLEHLRIGYSIKYPYRMECSYCKQRYESARELSIHEFLHSDNNIEEFHVFKVRGLPQKKIRMFEKYSGVDEKLDFPYRLPLFIPVVRNNHSISKMEFPYCKQK</sequence>
<keyword evidence="1" id="KW-0479">Metal-binding</keyword>
<evidence type="ECO:0000256" key="1">
    <source>
        <dbReference type="PROSITE-ProRule" id="PRU00042"/>
    </source>
</evidence>
<dbReference type="Proteomes" id="UP000887013">
    <property type="component" value="Unassembled WGS sequence"/>
</dbReference>